<dbReference type="RefSeq" id="XP_007880623.1">
    <property type="nucleotide sequence ID" value="XM_007882432.1"/>
</dbReference>
<evidence type="ECO:0000256" key="8">
    <source>
        <dbReference type="ARBA" id="ARBA00023242"/>
    </source>
</evidence>
<reference evidence="11 12" key="1">
    <citation type="journal article" date="2013" name="Plant Cell">
        <title>The transition from a phytopathogenic smut ancestor to an anamorphic biocontrol agent deciphered by comparative whole-genome analysis.</title>
        <authorList>
            <person name="Lefebvre F."/>
            <person name="Joly D.L."/>
            <person name="Labbe C."/>
            <person name="Teichmann B."/>
            <person name="Linning R."/>
            <person name="Belzile F."/>
            <person name="Bakkeren G."/>
            <person name="Belanger R.R."/>
        </authorList>
    </citation>
    <scope>NUCLEOTIDE SEQUENCE [LARGE SCALE GENOMIC DNA]</scope>
    <source>
        <strain evidence="11 12">PF-1</strain>
    </source>
</reference>
<feature type="compositionally biased region" description="Acidic residues" evidence="10">
    <location>
        <begin position="1"/>
        <end position="16"/>
    </location>
</feature>
<evidence type="ECO:0000256" key="4">
    <source>
        <dbReference type="ARBA" id="ARBA00022490"/>
    </source>
</evidence>
<evidence type="ECO:0000256" key="5">
    <source>
        <dbReference type="ARBA" id="ARBA00022603"/>
    </source>
</evidence>
<feature type="compositionally biased region" description="Low complexity" evidence="10">
    <location>
        <begin position="293"/>
        <end position="303"/>
    </location>
</feature>
<keyword evidence="8" id="KW-0539">Nucleus</keyword>
<feature type="region of interest" description="Disordered" evidence="10">
    <location>
        <begin position="274"/>
        <end position="306"/>
    </location>
</feature>
<dbReference type="GeneID" id="19319002"/>
<dbReference type="KEGG" id="pfp:PFL1_04902"/>
<keyword evidence="5" id="KW-0489">Methyltransferase</keyword>
<feature type="region of interest" description="Disordered" evidence="10">
    <location>
        <begin position="412"/>
        <end position="435"/>
    </location>
</feature>
<keyword evidence="7" id="KW-0949">S-adenosyl-L-methionine</keyword>
<gene>
    <name evidence="11" type="ORF">PFL1_04902</name>
</gene>
<evidence type="ECO:0000313" key="12">
    <source>
        <dbReference type="Proteomes" id="UP000053664"/>
    </source>
</evidence>
<feature type="compositionally biased region" description="Basic and acidic residues" evidence="10">
    <location>
        <begin position="107"/>
        <end position="118"/>
    </location>
</feature>
<accession>A0A061H458</accession>
<dbReference type="InterPro" id="IPR019410">
    <property type="entry name" value="Methyltransf_16"/>
</dbReference>
<dbReference type="InterPro" id="IPR029063">
    <property type="entry name" value="SAM-dependent_MTases_sf"/>
</dbReference>
<feature type="compositionally biased region" description="Low complexity" evidence="10">
    <location>
        <begin position="418"/>
        <end position="432"/>
    </location>
</feature>
<proteinExistence type="inferred from homology"/>
<dbReference type="Gene3D" id="3.40.50.150">
    <property type="entry name" value="Vaccinia Virus protein VP39"/>
    <property type="match status" value="1"/>
</dbReference>
<dbReference type="GO" id="GO:0005737">
    <property type="term" value="C:cytoplasm"/>
    <property type="evidence" value="ECO:0007669"/>
    <property type="project" value="UniProtKB-SubCell"/>
</dbReference>
<dbReference type="Proteomes" id="UP000053664">
    <property type="component" value="Unassembled WGS sequence"/>
</dbReference>
<evidence type="ECO:0000313" key="11">
    <source>
        <dbReference type="EMBL" id="EPQ27363.1"/>
    </source>
</evidence>
<keyword evidence="4" id="KW-0963">Cytoplasm</keyword>
<dbReference type="PANTHER" id="PTHR14614:SF39">
    <property type="entry name" value="HISTIDINE PROTEIN METHYLTRANSFERASE 1 HOMOLOG"/>
    <property type="match status" value="1"/>
</dbReference>
<evidence type="ECO:0000256" key="7">
    <source>
        <dbReference type="ARBA" id="ARBA00022691"/>
    </source>
</evidence>
<organism evidence="11 12">
    <name type="scientific">Pseudozyma flocculosa PF-1</name>
    <dbReference type="NCBI Taxonomy" id="1277687"/>
    <lineage>
        <taxon>Eukaryota</taxon>
        <taxon>Fungi</taxon>
        <taxon>Dikarya</taxon>
        <taxon>Basidiomycota</taxon>
        <taxon>Ustilaginomycotina</taxon>
        <taxon>Ustilaginomycetes</taxon>
        <taxon>Ustilaginales</taxon>
        <taxon>Ustilaginaceae</taxon>
        <taxon>Pseudozyma</taxon>
    </lineage>
</organism>
<feature type="region of interest" description="Disordered" evidence="10">
    <location>
        <begin position="1"/>
        <end position="45"/>
    </location>
</feature>
<dbReference type="HOGENOM" id="CLU_038704_1_1_1"/>
<comment type="subcellular location">
    <subcellularLocation>
        <location evidence="2">Cytoplasm</location>
    </subcellularLocation>
    <subcellularLocation>
        <location evidence="1">Nucleus</location>
    </subcellularLocation>
</comment>
<protein>
    <recommendedName>
        <fullName evidence="3">protein-histidine N-methyltransferase</fullName>
        <ecNumber evidence="3">2.1.1.85</ecNumber>
    </recommendedName>
</protein>
<feature type="compositionally biased region" description="Low complexity" evidence="10">
    <location>
        <begin position="20"/>
        <end position="38"/>
    </location>
</feature>
<evidence type="ECO:0000256" key="3">
    <source>
        <dbReference type="ARBA" id="ARBA00012533"/>
    </source>
</evidence>
<dbReference type="GO" id="GO:0032259">
    <property type="term" value="P:methylation"/>
    <property type="evidence" value="ECO:0007669"/>
    <property type="project" value="UniProtKB-KW"/>
</dbReference>
<evidence type="ECO:0000256" key="1">
    <source>
        <dbReference type="ARBA" id="ARBA00004123"/>
    </source>
</evidence>
<evidence type="ECO:0000256" key="9">
    <source>
        <dbReference type="ARBA" id="ARBA00038126"/>
    </source>
</evidence>
<evidence type="ECO:0000256" key="2">
    <source>
        <dbReference type="ARBA" id="ARBA00004496"/>
    </source>
</evidence>
<dbReference type="eggNOG" id="KOG2920">
    <property type="taxonomic scope" value="Eukaryota"/>
</dbReference>
<sequence>MSFAFEFDDSEIDEEYQAFSAPSTSSPTAQPPSLASTSKPTAAPQAPFKQWPLHHLIDSLPSRISYSPITIHLDPRNAQNRQATLMRRDLFDARFQMLLDQQDDHDLEHEHDHDDGHGGTRPSPPAQTQQEEQENKAVAGVDSDLVPGVYEGGLKTWECALDLVATLDQRCTPTSPAETRPDWGWLRGKSILELGCGTAIPSVFLLQQLLNLEPAPSPSSSPSSSPSAPTALHLCDYNLQVLRLVTLPNLILAWYFSAASHAYRTSAQTLEARHEETRQLKSRGQDHFDTAARAEASSASAEGAGPGELSLDDSLCDAFQKSLDERNISLRFYSGSWQGLQPEEILADAAGASSAKEQASTASRGYFDLILSAETIYSLDTLPLFTDVLRRCCKPSAPPTLSGLDERLARSSLAQAHESASTTGPGTASAAETAKDDGPTTLCLVGAKVLYFGVGGGVESFKQQMQTPPPGSRKGWTETVRTVSQGVGRVVLSVGILPGA</sequence>
<dbReference type="EC" id="2.1.1.85" evidence="3"/>
<comment type="similarity">
    <text evidence="9">Belongs to the methyltransferase superfamily. METTL18 family.</text>
</comment>
<evidence type="ECO:0000256" key="10">
    <source>
        <dbReference type="SAM" id="MobiDB-lite"/>
    </source>
</evidence>
<dbReference type="AlphaFoldDB" id="A0A061H458"/>
<evidence type="ECO:0000256" key="6">
    <source>
        <dbReference type="ARBA" id="ARBA00022679"/>
    </source>
</evidence>
<dbReference type="GO" id="GO:0005634">
    <property type="term" value="C:nucleus"/>
    <property type="evidence" value="ECO:0007669"/>
    <property type="project" value="UniProtKB-SubCell"/>
</dbReference>
<dbReference type="EMBL" id="KE361639">
    <property type="protein sequence ID" value="EPQ27363.1"/>
    <property type="molecule type" value="Genomic_DNA"/>
</dbReference>
<dbReference type="OrthoDB" id="1723750at2759"/>
<feature type="region of interest" description="Disordered" evidence="10">
    <location>
        <begin position="107"/>
        <end position="142"/>
    </location>
</feature>
<keyword evidence="6" id="KW-0808">Transferase</keyword>
<dbReference type="GO" id="GO:0018064">
    <property type="term" value="F:protein-L-histidine N-tele-methyltransferase activity"/>
    <property type="evidence" value="ECO:0007669"/>
    <property type="project" value="UniProtKB-EC"/>
</dbReference>
<name>A0A061H458_9BASI</name>
<feature type="compositionally biased region" description="Basic and acidic residues" evidence="10">
    <location>
        <begin position="274"/>
        <end position="292"/>
    </location>
</feature>
<dbReference type="PANTHER" id="PTHR14614">
    <property type="entry name" value="HEPATOCELLULAR CARCINOMA-ASSOCIATED ANTIGEN"/>
    <property type="match status" value="1"/>
</dbReference>